<dbReference type="Gene3D" id="3.90.1150.10">
    <property type="entry name" value="Aspartate Aminotransferase, domain 1"/>
    <property type="match status" value="1"/>
</dbReference>
<organism evidence="3 4">
    <name type="scientific">Crucibulum laeve</name>
    <dbReference type="NCBI Taxonomy" id="68775"/>
    <lineage>
        <taxon>Eukaryota</taxon>
        <taxon>Fungi</taxon>
        <taxon>Dikarya</taxon>
        <taxon>Basidiomycota</taxon>
        <taxon>Agaricomycotina</taxon>
        <taxon>Agaricomycetes</taxon>
        <taxon>Agaricomycetidae</taxon>
        <taxon>Agaricales</taxon>
        <taxon>Agaricineae</taxon>
        <taxon>Nidulariaceae</taxon>
        <taxon>Crucibulum</taxon>
    </lineage>
</organism>
<dbReference type="STRING" id="68775.A0A5C3LX57"/>
<dbReference type="SUPFAM" id="SSF53383">
    <property type="entry name" value="PLP-dependent transferases"/>
    <property type="match status" value="1"/>
</dbReference>
<accession>A0A5C3LX57</accession>
<dbReference type="Gene3D" id="3.40.640.10">
    <property type="entry name" value="Type I PLP-dependent aspartate aminotransferase-like (Major domain)"/>
    <property type="match status" value="1"/>
</dbReference>
<feature type="domain" description="Aminotransferase class V" evidence="2">
    <location>
        <begin position="45"/>
        <end position="361"/>
    </location>
</feature>
<evidence type="ECO:0000313" key="3">
    <source>
        <dbReference type="EMBL" id="TFK37412.1"/>
    </source>
</evidence>
<keyword evidence="1" id="KW-0663">Pyridoxal phosphate</keyword>
<dbReference type="PANTHER" id="PTHR43092:SF2">
    <property type="entry name" value="HERCYNYLCYSTEINE SULFOXIDE LYASE"/>
    <property type="match status" value="1"/>
</dbReference>
<dbReference type="InterPro" id="IPR015424">
    <property type="entry name" value="PyrdxlP-dep_Trfase"/>
</dbReference>
<evidence type="ECO:0000256" key="1">
    <source>
        <dbReference type="ARBA" id="ARBA00022898"/>
    </source>
</evidence>
<keyword evidence="3" id="KW-0808">Transferase</keyword>
<dbReference type="PANTHER" id="PTHR43092">
    <property type="entry name" value="L-CYSTEINE DESULFHYDRASE"/>
    <property type="match status" value="1"/>
</dbReference>
<reference evidence="3 4" key="1">
    <citation type="journal article" date="2019" name="Nat. Ecol. Evol.">
        <title>Megaphylogeny resolves global patterns of mushroom evolution.</title>
        <authorList>
            <person name="Varga T."/>
            <person name="Krizsan K."/>
            <person name="Foldi C."/>
            <person name="Dima B."/>
            <person name="Sanchez-Garcia M."/>
            <person name="Sanchez-Ramirez S."/>
            <person name="Szollosi G.J."/>
            <person name="Szarkandi J.G."/>
            <person name="Papp V."/>
            <person name="Albert L."/>
            <person name="Andreopoulos W."/>
            <person name="Angelini C."/>
            <person name="Antonin V."/>
            <person name="Barry K.W."/>
            <person name="Bougher N.L."/>
            <person name="Buchanan P."/>
            <person name="Buyck B."/>
            <person name="Bense V."/>
            <person name="Catcheside P."/>
            <person name="Chovatia M."/>
            <person name="Cooper J."/>
            <person name="Damon W."/>
            <person name="Desjardin D."/>
            <person name="Finy P."/>
            <person name="Geml J."/>
            <person name="Haridas S."/>
            <person name="Hughes K."/>
            <person name="Justo A."/>
            <person name="Karasinski D."/>
            <person name="Kautmanova I."/>
            <person name="Kiss B."/>
            <person name="Kocsube S."/>
            <person name="Kotiranta H."/>
            <person name="LaButti K.M."/>
            <person name="Lechner B.E."/>
            <person name="Liimatainen K."/>
            <person name="Lipzen A."/>
            <person name="Lukacs Z."/>
            <person name="Mihaltcheva S."/>
            <person name="Morgado L.N."/>
            <person name="Niskanen T."/>
            <person name="Noordeloos M.E."/>
            <person name="Ohm R.A."/>
            <person name="Ortiz-Santana B."/>
            <person name="Ovrebo C."/>
            <person name="Racz N."/>
            <person name="Riley R."/>
            <person name="Savchenko A."/>
            <person name="Shiryaev A."/>
            <person name="Soop K."/>
            <person name="Spirin V."/>
            <person name="Szebenyi C."/>
            <person name="Tomsovsky M."/>
            <person name="Tulloss R.E."/>
            <person name="Uehling J."/>
            <person name="Grigoriev I.V."/>
            <person name="Vagvolgyi C."/>
            <person name="Papp T."/>
            <person name="Martin F.M."/>
            <person name="Miettinen O."/>
            <person name="Hibbett D.S."/>
            <person name="Nagy L.G."/>
        </authorList>
    </citation>
    <scope>NUCLEOTIDE SEQUENCE [LARGE SCALE GENOMIC DNA]</scope>
    <source>
        <strain evidence="3 4">CBS 166.37</strain>
    </source>
</reference>
<dbReference type="InterPro" id="IPR000192">
    <property type="entry name" value="Aminotrans_V_dom"/>
</dbReference>
<dbReference type="EMBL" id="ML213608">
    <property type="protein sequence ID" value="TFK37412.1"/>
    <property type="molecule type" value="Genomic_DNA"/>
</dbReference>
<dbReference type="Pfam" id="PF00266">
    <property type="entry name" value="Aminotran_5"/>
    <property type="match status" value="1"/>
</dbReference>
<proteinExistence type="predicted"/>
<evidence type="ECO:0000313" key="4">
    <source>
        <dbReference type="Proteomes" id="UP000308652"/>
    </source>
</evidence>
<sequence length="439" mass="49836">MALTRLDVSTLYKQPPPPFGHPLRNYFALDREYVNLNHGSYGSTPLPVLQAANDLTLQIERNPDHFLRLLYQPILDGTRERLANLIGAKANEVVLVANASLGVNTILRNFEWAKDDTLIVTTSTYGSVYKTAFSISDSSPNPKVSVFNLKFPTTHAEIISNFREHIRSLPKPEGSKRVAVIDSIVSNPGVLLPWKELVKICKEEGVWSLVDAAHSIGQEVGINLTEAAPDFWISAYQITYCLPQNAHKWLYAKRSCAVLYVPERNQHIVKTSIPTSHTYISPKDRKGPNFVEQFEWNGTIDFVPYLTVPAALDFRNWLGGEEKINNYCHSLALEGGQRLAKILGTRVIDPNGDLTMNMVNVELPFPGTILWSLEIDRKLKQKLLEERKMYSAHFYHNGKWWTRCSAQIYTELTDFEKLGKAWLEVIKEVQDELEKKLEA</sequence>
<dbReference type="InterPro" id="IPR015422">
    <property type="entry name" value="PyrdxlP-dep_Trfase_small"/>
</dbReference>
<dbReference type="AlphaFoldDB" id="A0A5C3LX57"/>
<dbReference type="Proteomes" id="UP000308652">
    <property type="component" value="Unassembled WGS sequence"/>
</dbReference>
<gene>
    <name evidence="3" type="ORF">BDQ12DRAFT_699130</name>
</gene>
<dbReference type="InterPro" id="IPR015421">
    <property type="entry name" value="PyrdxlP-dep_Trfase_major"/>
</dbReference>
<dbReference type="GO" id="GO:0016740">
    <property type="term" value="F:transferase activity"/>
    <property type="evidence" value="ECO:0007669"/>
    <property type="project" value="UniProtKB-KW"/>
</dbReference>
<dbReference type="OrthoDB" id="5978656at2759"/>
<protein>
    <submittedName>
        <fullName evidence="3">Pyridoxal phosphate-dependent transferase</fullName>
    </submittedName>
</protein>
<name>A0A5C3LX57_9AGAR</name>
<keyword evidence="4" id="KW-1185">Reference proteome</keyword>
<evidence type="ECO:0000259" key="2">
    <source>
        <dbReference type="Pfam" id="PF00266"/>
    </source>
</evidence>